<comment type="caution">
    <text evidence="2">The sequence shown here is derived from an EMBL/GenBank/DDBJ whole genome shotgun (WGS) entry which is preliminary data.</text>
</comment>
<feature type="non-terminal residue" evidence="2">
    <location>
        <position position="477"/>
    </location>
</feature>
<organism evidence="2 3">
    <name type="scientific">Iphiclides podalirius</name>
    <name type="common">scarce swallowtail</name>
    <dbReference type="NCBI Taxonomy" id="110791"/>
    <lineage>
        <taxon>Eukaryota</taxon>
        <taxon>Metazoa</taxon>
        <taxon>Ecdysozoa</taxon>
        <taxon>Arthropoda</taxon>
        <taxon>Hexapoda</taxon>
        <taxon>Insecta</taxon>
        <taxon>Pterygota</taxon>
        <taxon>Neoptera</taxon>
        <taxon>Endopterygota</taxon>
        <taxon>Lepidoptera</taxon>
        <taxon>Glossata</taxon>
        <taxon>Ditrysia</taxon>
        <taxon>Papilionoidea</taxon>
        <taxon>Papilionidae</taxon>
        <taxon>Papilioninae</taxon>
        <taxon>Iphiclides</taxon>
    </lineage>
</organism>
<sequence length="477" mass="53145">MSASHKSAPQASEVTSRTLNPVPPPRAPRSLREKVLKKTTKPKVSTSDRGDSTTTFATAPDPLQTALERVTNWSLEEDNPRPIISDDESSSVNSVPESPTAEIPERGRMSLLINSSRRLGVEMDMATKEANEMLLKGKEALECAGNMKRECKQTALECLQSLYEMVLALSDSRSRHKYNLEKERTRSAQELMRVERAHTKTVTGLIKELASDLDSARKEIKNTLTEAKNIRSWLDFETQEPFRKISEIQGGLKEQEKRIKALQDFAKDDAAAKNSANISSLQGKVEILSNNTNEMRSTLQKMCEKTFAQIESSHKTLKRMEKALPSPTNDGITEIANLRKLVEEVKDQAKQQQAIDPTAASINEEVLNRKINPLQEKIEIMCSELRTLREHRNRSSDHTAVNLATEMGIATKPEGKPKPSYARVAATPPPPKPNHTLIVSSTDPKKTGENVIDIIREALDTKTTGARVERYTTAGKD</sequence>
<accession>A0ABN8J771</accession>
<name>A0ABN8J771_9NEOP</name>
<keyword evidence="3" id="KW-1185">Reference proteome</keyword>
<reference evidence="2" key="1">
    <citation type="submission" date="2022-03" db="EMBL/GenBank/DDBJ databases">
        <authorList>
            <person name="Martin H S."/>
        </authorList>
    </citation>
    <scope>NUCLEOTIDE SEQUENCE [LARGE SCALE GENOMIC DNA]</scope>
</reference>
<protein>
    <submittedName>
        <fullName evidence="2">Uncharacterized protein</fullName>
    </submittedName>
</protein>
<evidence type="ECO:0000313" key="3">
    <source>
        <dbReference type="Proteomes" id="UP000837857"/>
    </source>
</evidence>
<proteinExistence type="predicted"/>
<evidence type="ECO:0000256" key="1">
    <source>
        <dbReference type="SAM" id="MobiDB-lite"/>
    </source>
</evidence>
<feature type="compositionally biased region" description="Polar residues" evidence="1">
    <location>
        <begin position="1"/>
        <end position="19"/>
    </location>
</feature>
<dbReference type="Proteomes" id="UP000837857">
    <property type="component" value="Unassembled WGS sequence"/>
</dbReference>
<evidence type="ECO:0000313" key="2">
    <source>
        <dbReference type="EMBL" id="CAH2080318.1"/>
    </source>
</evidence>
<feature type="compositionally biased region" description="Low complexity" evidence="1">
    <location>
        <begin position="90"/>
        <end position="99"/>
    </location>
</feature>
<feature type="region of interest" description="Disordered" evidence="1">
    <location>
        <begin position="1"/>
        <end position="105"/>
    </location>
</feature>
<dbReference type="EMBL" id="CAKOGK010000198">
    <property type="protein sequence ID" value="CAH2080318.1"/>
    <property type="molecule type" value="Genomic_DNA"/>
</dbReference>
<gene>
    <name evidence="2" type="ORF">IPOD504_LOCUS17789</name>
</gene>
<feature type="region of interest" description="Disordered" evidence="1">
    <location>
        <begin position="410"/>
        <end position="445"/>
    </location>
</feature>